<dbReference type="Pfam" id="PF00356">
    <property type="entry name" value="LacI"/>
    <property type="match status" value="1"/>
</dbReference>
<protein>
    <submittedName>
        <fullName evidence="6">LacI family transcriptional regulator</fullName>
    </submittedName>
</protein>
<dbReference type="SMART" id="SM00354">
    <property type="entry name" value="HTH_LACI"/>
    <property type="match status" value="1"/>
</dbReference>
<dbReference type="CDD" id="cd01392">
    <property type="entry name" value="HTH_LacI"/>
    <property type="match status" value="1"/>
</dbReference>
<evidence type="ECO:0000256" key="2">
    <source>
        <dbReference type="ARBA" id="ARBA00023015"/>
    </source>
</evidence>
<dbReference type="Gene3D" id="3.40.50.2300">
    <property type="match status" value="2"/>
</dbReference>
<comment type="caution">
    <text evidence="6">The sequence shown here is derived from an EMBL/GenBank/DDBJ whole genome shotgun (WGS) entry which is preliminary data.</text>
</comment>
<dbReference type="SUPFAM" id="SSF47413">
    <property type="entry name" value="lambda repressor-like DNA-binding domains"/>
    <property type="match status" value="1"/>
</dbReference>
<dbReference type="PROSITE" id="PS50932">
    <property type="entry name" value="HTH_LACI_2"/>
    <property type="match status" value="1"/>
</dbReference>
<dbReference type="CDD" id="cd06267">
    <property type="entry name" value="PBP1_LacI_sugar_binding-like"/>
    <property type="match status" value="1"/>
</dbReference>
<evidence type="ECO:0000259" key="5">
    <source>
        <dbReference type="PROSITE" id="PS50932"/>
    </source>
</evidence>
<dbReference type="GO" id="GO:0000976">
    <property type="term" value="F:transcription cis-regulatory region binding"/>
    <property type="evidence" value="ECO:0007669"/>
    <property type="project" value="TreeGrafter"/>
</dbReference>
<dbReference type="InterPro" id="IPR000843">
    <property type="entry name" value="HTH_LacI"/>
</dbReference>
<dbReference type="InterPro" id="IPR010982">
    <property type="entry name" value="Lambda_DNA-bd_dom_sf"/>
</dbReference>
<evidence type="ECO:0000256" key="4">
    <source>
        <dbReference type="ARBA" id="ARBA00023163"/>
    </source>
</evidence>
<name>A0A2T2X2I2_9FIRM</name>
<dbReference type="Pfam" id="PF13377">
    <property type="entry name" value="Peripla_BP_3"/>
    <property type="match status" value="1"/>
</dbReference>
<feature type="domain" description="HTH lacI-type" evidence="5">
    <location>
        <begin position="3"/>
        <end position="57"/>
    </location>
</feature>
<gene>
    <name evidence="6" type="ORF">C7B43_09890</name>
</gene>
<organism evidence="6 7">
    <name type="scientific">Sulfobacillus benefaciens</name>
    <dbReference type="NCBI Taxonomy" id="453960"/>
    <lineage>
        <taxon>Bacteria</taxon>
        <taxon>Bacillati</taxon>
        <taxon>Bacillota</taxon>
        <taxon>Clostridia</taxon>
        <taxon>Eubacteriales</taxon>
        <taxon>Clostridiales Family XVII. Incertae Sedis</taxon>
        <taxon>Sulfobacillus</taxon>
    </lineage>
</organism>
<sequence>MSVTIKDVAKILHVSHTTVSRALNDSPLINPETKKRILETAKQLNYVPNYSARSLVRNRSYNIGLFFSTMSQVTSPGFFYETVRGVNSVITESYNLVVNGIDRYADVRTLDKRRFDGIILMSQSEKDDALVSHAVEKQIPLVVLNRKVADTSIVNVLSADRQGAYNAVVHLIEHGHTHIAIIEGEKGFQATIERKEGFLTALRDNHIEIPDEYIAEGHYTMESGYTAMKQLLRAAHPPTAVFALNDEMAVGAMKALYEAGLRIPEDLSVIGFDDSQFSSFITPSLSTVRRAIAEVGSTGAKKLMSIINNGDSTGEKIYIDTELIQRDSVGPAPKR</sequence>
<dbReference type="Proteomes" id="UP000242699">
    <property type="component" value="Unassembled WGS sequence"/>
</dbReference>
<accession>A0A2T2X2I2</accession>
<dbReference type="InterPro" id="IPR046335">
    <property type="entry name" value="LacI/GalR-like_sensor"/>
</dbReference>
<dbReference type="SUPFAM" id="SSF53822">
    <property type="entry name" value="Periplasmic binding protein-like I"/>
    <property type="match status" value="1"/>
</dbReference>
<dbReference type="AlphaFoldDB" id="A0A2T2X2I2"/>
<keyword evidence="2" id="KW-0805">Transcription regulation</keyword>
<evidence type="ECO:0000313" key="7">
    <source>
        <dbReference type="Proteomes" id="UP000242699"/>
    </source>
</evidence>
<dbReference type="PANTHER" id="PTHR30146">
    <property type="entry name" value="LACI-RELATED TRANSCRIPTIONAL REPRESSOR"/>
    <property type="match status" value="1"/>
</dbReference>
<proteinExistence type="predicted"/>
<evidence type="ECO:0000256" key="3">
    <source>
        <dbReference type="ARBA" id="ARBA00023125"/>
    </source>
</evidence>
<reference evidence="6 7" key="1">
    <citation type="journal article" date="2014" name="BMC Genomics">
        <title>Comparison of environmental and isolate Sulfobacillus genomes reveals diverse carbon, sulfur, nitrogen, and hydrogen metabolisms.</title>
        <authorList>
            <person name="Justice N.B."/>
            <person name="Norman A."/>
            <person name="Brown C.T."/>
            <person name="Singh A."/>
            <person name="Thomas B.C."/>
            <person name="Banfield J.F."/>
        </authorList>
    </citation>
    <scope>NUCLEOTIDE SEQUENCE [LARGE SCALE GENOMIC DNA]</scope>
    <source>
        <strain evidence="6">AMDSBA1</strain>
    </source>
</reference>
<evidence type="ECO:0000256" key="1">
    <source>
        <dbReference type="ARBA" id="ARBA00022491"/>
    </source>
</evidence>
<keyword evidence="1" id="KW-0678">Repressor</keyword>
<dbReference type="InterPro" id="IPR028082">
    <property type="entry name" value="Peripla_BP_I"/>
</dbReference>
<keyword evidence="3" id="KW-0238">DNA-binding</keyword>
<dbReference type="Gene3D" id="1.10.260.40">
    <property type="entry name" value="lambda repressor-like DNA-binding domains"/>
    <property type="match status" value="1"/>
</dbReference>
<keyword evidence="4" id="KW-0804">Transcription</keyword>
<dbReference type="EMBL" id="PXYT01000019">
    <property type="protein sequence ID" value="PSR28714.1"/>
    <property type="molecule type" value="Genomic_DNA"/>
</dbReference>
<dbReference type="GO" id="GO:0003700">
    <property type="term" value="F:DNA-binding transcription factor activity"/>
    <property type="evidence" value="ECO:0007669"/>
    <property type="project" value="TreeGrafter"/>
</dbReference>
<evidence type="ECO:0000313" key="6">
    <source>
        <dbReference type="EMBL" id="PSR28714.1"/>
    </source>
</evidence>
<dbReference type="PANTHER" id="PTHR30146:SF148">
    <property type="entry name" value="HTH-TYPE TRANSCRIPTIONAL REPRESSOR PURR-RELATED"/>
    <property type="match status" value="1"/>
</dbReference>